<dbReference type="Proteomes" id="UP000826234">
    <property type="component" value="Unassembled WGS sequence"/>
</dbReference>
<evidence type="ECO:0000256" key="10">
    <source>
        <dbReference type="SAM" id="MobiDB-lite"/>
    </source>
</evidence>
<evidence type="ECO:0000256" key="9">
    <source>
        <dbReference type="ARBA" id="ARBA00031224"/>
    </source>
</evidence>
<feature type="region of interest" description="Disordered" evidence="10">
    <location>
        <begin position="85"/>
        <end position="244"/>
    </location>
</feature>
<proteinExistence type="predicted"/>
<accession>A0ABQ7SVL4</accession>
<protein>
    <recommendedName>
        <fullName evidence="8">Ermin</fullName>
    </recommendedName>
    <alternativeName>
        <fullName evidence="9">Juxtanodin</fullName>
    </alternativeName>
</protein>
<keyword evidence="4" id="KW-0597">Phosphoprotein</keyword>
<dbReference type="Gene3D" id="6.10.360.10">
    <property type="match status" value="1"/>
</dbReference>
<comment type="caution">
    <text evidence="11">The sequence shown here is derived from an EMBL/GenBank/DDBJ whole genome shotgun (WGS) entry which is preliminary data.</text>
</comment>
<keyword evidence="3" id="KW-0963">Cytoplasm</keyword>
<dbReference type="PANTHER" id="PTHR47137">
    <property type="entry name" value="ERMIN"/>
    <property type="match status" value="1"/>
</dbReference>
<keyword evidence="6" id="KW-0206">Cytoskeleton</keyword>
<evidence type="ECO:0000256" key="2">
    <source>
        <dbReference type="ARBA" id="ARBA00011216"/>
    </source>
</evidence>
<comment type="function">
    <text evidence="7">Plays a role in cytoskeletal rearrangements during the late wrapping and/or compaction phases of myelinogenesis as well as in maintenance and stability of myelin sheath in the adult. May play an important role in late-stage oligodendroglia maturation, myelin/Ranvier node formation during CNS development, and in the maintenance and plasticity of related structures in the mature CNS.</text>
</comment>
<comment type="subunit">
    <text evidence="2">Binds actin.</text>
</comment>
<comment type="subcellular location">
    <subcellularLocation>
        <location evidence="1">Cytoplasm</location>
        <location evidence="1">Cytoskeleton</location>
    </subcellularLocation>
</comment>
<name>A0ABQ7SVL4_PHRPL</name>
<evidence type="ECO:0000313" key="12">
    <source>
        <dbReference type="Proteomes" id="UP000826234"/>
    </source>
</evidence>
<evidence type="ECO:0000256" key="7">
    <source>
        <dbReference type="ARBA" id="ARBA00025213"/>
    </source>
</evidence>
<reference evidence="11 12" key="1">
    <citation type="journal article" date="2022" name="Gigascience">
        <title>A chromosome-level genome assembly and annotation of the desert horned lizard, Phrynosoma platyrhinos, provides insight into chromosomal rearrangements among reptiles.</title>
        <authorList>
            <person name="Koochekian N."/>
            <person name="Ascanio A."/>
            <person name="Farleigh K."/>
            <person name="Card D.C."/>
            <person name="Schield D.R."/>
            <person name="Castoe T.A."/>
            <person name="Jezkova T."/>
        </authorList>
    </citation>
    <scope>NUCLEOTIDE SEQUENCE [LARGE SCALE GENOMIC DNA]</scope>
    <source>
        <strain evidence="11">NK-2021</strain>
    </source>
</reference>
<dbReference type="InterPro" id="IPR008954">
    <property type="entry name" value="Moesin_tail_sf"/>
</dbReference>
<evidence type="ECO:0000256" key="5">
    <source>
        <dbReference type="ARBA" id="ARBA00023203"/>
    </source>
</evidence>
<sequence>MTEDVQVPTSMPEYNGSMPSEKPSLQVIDIIDQIANSVEIFPYDSAEPEPDLLLTQDNQEGASHLVENSVYEACDISMYEKSVGLKKHEGKPEGDKEENADCCSQGRRDWEEESGGELCEEDHSASTKEEEITKEEEWDALPPQGEKEKAEEEKEEKGEVHQSEPKQKLKQLDANENATGKDTAGTEEGVLKENNEDSHKKGQENNSKEFLPIYPSCNSQTEKPDEQPGTLRKNDISRHSYSRYNTISYRKIRKGNTKQRIDEFESMMHS</sequence>
<dbReference type="Pfam" id="PF20491">
    <property type="entry name" value="Ermin"/>
    <property type="match status" value="1"/>
</dbReference>
<dbReference type="PANTHER" id="PTHR47137:SF1">
    <property type="entry name" value="ERMIN"/>
    <property type="match status" value="1"/>
</dbReference>
<evidence type="ECO:0000256" key="4">
    <source>
        <dbReference type="ARBA" id="ARBA00022553"/>
    </source>
</evidence>
<feature type="compositionally biased region" description="Basic and acidic residues" evidence="10">
    <location>
        <begin position="189"/>
        <end position="207"/>
    </location>
</feature>
<dbReference type="EMBL" id="JAIPUX010003289">
    <property type="protein sequence ID" value="KAH0621399.1"/>
    <property type="molecule type" value="Genomic_DNA"/>
</dbReference>
<evidence type="ECO:0000256" key="3">
    <source>
        <dbReference type="ARBA" id="ARBA00022490"/>
    </source>
</evidence>
<dbReference type="SUPFAM" id="SSF48678">
    <property type="entry name" value="Moesin tail domain"/>
    <property type="match status" value="1"/>
</dbReference>
<feature type="compositionally biased region" description="Basic and acidic residues" evidence="10">
    <location>
        <begin position="145"/>
        <end position="173"/>
    </location>
</feature>
<evidence type="ECO:0000313" key="11">
    <source>
        <dbReference type="EMBL" id="KAH0621399.1"/>
    </source>
</evidence>
<feature type="compositionally biased region" description="Basic and acidic residues" evidence="10">
    <location>
        <begin position="121"/>
        <end position="131"/>
    </location>
</feature>
<keyword evidence="12" id="KW-1185">Reference proteome</keyword>
<dbReference type="InterPro" id="IPR045346">
    <property type="entry name" value="Ermin"/>
</dbReference>
<evidence type="ECO:0000256" key="1">
    <source>
        <dbReference type="ARBA" id="ARBA00004245"/>
    </source>
</evidence>
<feature type="region of interest" description="Disordered" evidence="10">
    <location>
        <begin position="1"/>
        <end position="21"/>
    </location>
</feature>
<keyword evidence="5" id="KW-0009">Actin-binding</keyword>
<feature type="compositionally biased region" description="Acidic residues" evidence="10">
    <location>
        <begin position="111"/>
        <end position="120"/>
    </location>
</feature>
<feature type="compositionally biased region" description="Basic and acidic residues" evidence="10">
    <location>
        <begin position="222"/>
        <end position="238"/>
    </location>
</feature>
<gene>
    <name evidence="11" type="ORF">JD844_022665</name>
</gene>
<evidence type="ECO:0000256" key="6">
    <source>
        <dbReference type="ARBA" id="ARBA00023212"/>
    </source>
</evidence>
<feature type="compositionally biased region" description="Basic and acidic residues" evidence="10">
    <location>
        <begin position="86"/>
        <end position="99"/>
    </location>
</feature>
<organism evidence="11 12">
    <name type="scientific">Phrynosoma platyrhinos</name>
    <name type="common">Desert horned lizard</name>
    <dbReference type="NCBI Taxonomy" id="52577"/>
    <lineage>
        <taxon>Eukaryota</taxon>
        <taxon>Metazoa</taxon>
        <taxon>Chordata</taxon>
        <taxon>Craniata</taxon>
        <taxon>Vertebrata</taxon>
        <taxon>Euteleostomi</taxon>
        <taxon>Lepidosauria</taxon>
        <taxon>Squamata</taxon>
        <taxon>Bifurcata</taxon>
        <taxon>Unidentata</taxon>
        <taxon>Episquamata</taxon>
        <taxon>Toxicofera</taxon>
        <taxon>Iguania</taxon>
        <taxon>Phrynosomatidae</taxon>
        <taxon>Phrynosomatinae</taxon>
        <taxon>Phrynosoma</taxon>
    </lineage>
</organism>
<evidence type="ECO:0000256" key="8">
    <source>
        <dbReference type="ARBA" id="ARBA00026168"/>
    </source>
</evidence>